<dbReference type="EMBL" id="MU801926">
    <property type="protein sequence ID" value="KAJ3987239.1"/>
    <property type="molecule type" value="Genomic_DNA"/>
</dbReference>
<name>A0AA38Q440_9AGAR</name>
<evidence type="ECO:0000313" key="4">
    <source>
        <dbReference type="Proteomes" id="UP001163850"/>
    </source>
</evidence>
<sequence>MPYHYGASSSDVEWWPDSAEDGNQGDEDKTEEPKSQSSSPSSNDGWDYNVSAKGMYMKQALEASLTLLRDIAATSTKDWHEAVESFGPPEDEALRQMVTREEMEQLLHRGKFLDEIHCQVINALHERDMAVQKAASLEREVRLLRQDMIRLGEDLFSSPCGSNFVRDVRRVATGLIQVGRDGSEGREHRERRKLCLEPYPQC</sequence>
<dbReference type="Proteomes" id="UP001163850">
    <property type="component" value="Unassembled WGS sequence"/>
</dbReference>
<feature type="compositionally biased region" description="Acidic residues" evidence="2">
    <location>
        <begin position="18"/>
        <end position="30"/>
    </location>
</feature>
<organism evidence="3 4">
    <name type="scientific">Lentinula detonsa</name>
    <dbReference type="NCBI Taxonomy" id="2804962"/>
    <lineage>
        <taxon>Eukaryota</taxon>
        <taxon>Fungi</taxon>
        <taxon>Dikarya</taxon>
        <taxon>Basidiomycota</taxon>
        <taxon>Agaricomycotina</taxon>
        <taxon>Agaricomycetes</taxon>
        <taxon>Agaricomycetidae</taxon>
        <taxon>Agaricales</taxon>
        <taxon>Marasmiineae</taxon>
        <taxon>Omphalotaceae</taxon>
        <taxon>Lentinula</taxon>
    </lineage>
</organism>
<protein>
    <submittedName>
        <fullName evidence="3">Uncharacterized protein</fullName>
    </submittedName>
</protein>
<reference evidence="3" key="1">
    <citation type="submission" date="2022-08" db="EMBL/GenBank/DDBJ databases">
        <authorList>
            <consortium name="DOE Joint Genome Institute"/>
            <person name="Min B."/>
            <person name="Riley R."/>
            <person name="Sierra-Patev S."/>
            <person name="Naranjo-Ortiz M."/>
            <person name="Looney B."/>
            <person name="Konkel Z."/>
            <person name="Slot J.C."/>
            <person name="Sakamoto Y."/>
            <person name="Steenwyk J.L."/>
            <person name="Rokas A."/>
            <person name="Carro J."/>
            <person name="Camarero S."/>
            <person name="Ferreira P."/>
            <person name="Molpeceres G."/>
            <person name="Ruiz-Duenas F.J."/>
            <person name="Serrano A."/>
            <person name="Henrissat B."/>
            <person name="Drula E."/>
            <person name="Hughes K.W."/>
            <person name="Mata J.L."/>
            <person name="Ishikawa N.K."/>
            <person name="Vargas-Isla R."/>
            <person name="Ushijima S."/>
            <person name="Smith C.A."/>
            <person name="Ahrendt S."/>
            <person name="Andreopoulos W."/>
            <person name="He G."/>
            <person name="Labutti K."/>
            <person name="Lipzen A."/>
            <person name="Ng V."/>
            <person name="Sandor L."/>
            <person name="Barry K."/>
            <person name="Martinez A.T."/>
            <person name="Xiao Y."/>
            <person name="Gibbons J.G."/>
            <person name="Terashima K."/>
            <person name="Hibbett D.S."/>
            <person name="Grigoriev I.V."/>
        </authorList>
    </citation>
    <scope>NUCLEOTIDE SEQUENCE</scope>
    <source>
        <strain evidence="3">TFB7829</strain>
    </source>
</reference>
<evidence type="ECO:0000256" key="1">
    <source>
        <dbReference type="SAM" id="Coils"/>
    </source>
</evidence>
<dbReference type="AlphaFoldDB" id="A0AA38Q440"/>
<keyword evidence="1" id="KW-0175">Coiled coil</keyword>
<evidence type="ECO:0000313" key="3">
    <source>
        <dbReference type="EMBL" id="KAJ3987239.1"/>
    </source>
</evidence>
<gene>
    <name evidence="3" type="ORF">F5890DRAFT_1551521</name>
</gene>
<evidence type="ECO:0000256" key="2">
    <source>
        <dbReference type="SAM" id="MobiDB-lite"/>
    </source>
</evidence>
<comment type="caution">
    <text evidence="3">The sequence shown here is derived from an EMBL/GenBank/DDBJ whole genome shotgun (WGS) entry which is preliminary data.</text>
</comment>
<accession>A0AA38Q440</accession>
<feature type="region of interest" description="Disordered" evidence="2">
    <location>
        <begin position="1"/>
        <end position="46"/>
    </location>
</feature>
<feature type="coiled-coil region" evidence="1">
    <location>
        <begin position="127"/>
        <end position="154"/>
    </location>
</feature>
<proteinExistence type="predicted"/>